<dbReference type="Proteomes" id="UP000614058">
    <property type="component" value="Unassembled WGS sequence"/>
</dbReference>
<evidence type="ECO:0000313" key="1">
    <source>
        <dbReference type="EMBL" id="MBK0395880.1"/>
    </source>
</evidence>
<accession>A0ABS1BRH5</accession>
<reference evidence="1 2" key="1">
    <citation type="journal article" date="2021" name="Pathogens">
        <title>Isolation and Characterization of Kingella bonacorsii sp. nov., A Novel Kingella Species Detected in a Stable Periodontitis Subject.</title>
        <authorList>
            <person name="Antezack A."/>
            <person name="Boxberger M."/>
            <person name="Rolland C."/>
            <person name="Monnet-Corti V."/>
            <person name="La Scola B."/>
        </authorList>
    </citation>
    <scope>NUCLEOTIDE SEQUENCE [LARGE SCALE GENOMIC DNA]</scope>
    <source>
        <strain evidence="1 2">Marseille-Q4569</strain>
    </source>
</reference>
<evidence type="ECO:0000313" key="2">
    <source>
        <dbReference type="Proteomes" id="UP000614058"/>
    </source>
</evidence>
<gene>
    <name evidence="1" type="ORF">JDW22_04605</name>
</gene>
<comment type="caution">
    <text evidence="1">The sequence shown here is derived from an EMBL/GenBank/DDBJ whole genome shotgun (WGS) entry which is preliminary data.</text>
</comment>
<dbReference type="RefSeq" id="WP_003794139.1">
    <property type="nucleotide sequence ID" value="NZ_JAEHNZ010000001.1"/>
</dbReference>
<organism evidence="1 2">
    <name type="scientific">Kingella bonacorsii</name>
    <dbReference type="NCBI Taxonomy" id="2796361"/>
    <lineage>
        <taxon>Bacteria</taxon>
        <taxon>Pseudomonadati</taxon>
        <taxon>Pseudomonadota</taxon>
        <taxon>Betaproteobacteria</taxon>
        <taxon>Neisseriales</taxon>
        <taxon>Neisseriaceae</taxon>
        <taxon>Kingella</taxon>
    </lineage>
</organism>
<protein>
    <submittedName>
        <fullName evidence="1">Uncharacterized protein</fullName>
    </submittedName>
</protein>
<name>A0ABS1BRH5_9NEIS</name>
<dbReference type="EMBL" id="JAEHNZ010000001">
    <property type="protein sequence ID" value="MBK0395880.1"/>
    <property type="molecule type" value="Genomic_DNA"/>
</dbReference>
<keyword evidence="2" id="KW-1185">Reference proteome</keyword>
<proteinExistence type="predicted"/>
<sequence>MNENQDLPTAGDDFDDLDNLFARFDGMAVDGGVDAANEEDDCAGGACKI</sequence>
<dbReference type="GeneID" id="84907022"/>